<dbReference type="RefSeq" id="WP_009542337.1">
    <property type="nucleotide sequence ID" value="NZ_ANHY01000021.1"/>
</dbReference>
<evidence type="ECO:0000313" key="2">
    <source>
        <dbReference type="Proteomes" id="UP000009881"/>
    </source>
</evidence>
<gene>
    <name evidence="1" type="ORF">C882_1941</name>
</gene>
<organism evidence="1 2">
    <name type="scientific">Caenispirillum salinarum AK4</name>
    <dbReference type="NCBI Taxonomy" id="1238182"/>
    <lineage>
        <taxon>Bacteria</taxon>
        <taxon>Pseudomonadati</taxon>
        <taxon>Pseudomonadota</taxon>
        <taxon>Alphaproteobacteria</taxon>
        <taxon>Rhodospirillales</taxon>
        <taxon>Novispirillaceae</taxon>
        <taxon>Caenispirillum</taxon>
    </lineage>
</organism>
<dbReference type="EMBL" id="ANHY01000021">
    <property type="protein sequence ID" value="EKV27012.1"/>
    <property type="molecule type" value="Genomic_DNA"/>
</dbReference>
<keyword evidence="2" id="KW-1185">Reference proteome</keyword>
<dbReference type="eggNOG" id="ENOG503155K">
    <property type="taxonomic scope" value="Bacteria"/>
</dbReference>
<comment type="caution">
    <text evidence="1">The sequence shown here is derived from an EMBL/GenBank/DDBJ whole genome shotgun (WGS) entry which is preliminary data.</text>
</comment>
<dbReference type="AlphaFoldDB" id="K9GPF8"/>
<evidence type="ECO:0000313" key="1">
    <source>
        <dbReference type="EMBL" id="EKV27012.1"/>
    </source>
</evidence>
<protein>
    <submittedName>
        <fullName evidence="1">Uncharacterized protein</fullName>
    </submittedName>
</protein>
<sequence>MPQDATTAAPEAGLSMTPEDIVRDLRLYRVRYDMPDTSAFVRYSPNFQRDPDELTVHMDAALERHINATETGTFSLSELVNELVYAYINVHVFPDREALDFFVSGFDGGLIQVGFIGGHFDWGRMWMMRGRSNVGLPVAVFLGQRSAVNGQAAVTLVDHRHHRRGVRVYRAVGGAGTHVGEEFFKEPPADETKL</sequence>
<name>K9GPF8_9PROT</name>
<reference evidence="1 2" key="1">
    <citation type="journal article" date="2013" name="Genome Announc.">
        <title>Draft Genome Sequence of an Alphaproteobacterium, Caenispirillum salinarum AK4(T), Isolated from a Solar Saltern.</title>
        <authorList>
            <person name="Khatri I."/>
            <person name="Singh A."/>
            <person name="Korpole S."/>
            <person name="Pinnaka A.K."/>
            <person name="Subramanian S."/>
        </authorList>
    </citation>
    <scope>NUCLEOTIDE SEQUENCE [LARGE SCALE GENOMIC DNA]</scope>
    <source>
        <strain evidence="1 2">AK4</strain>
    </source>
</reference>
<accession>K9GPF8</accession>
<proteinExistence type="predicted"/>
<dbReference type="Proteomes" id="UP000009881">
    <property type="component" value="Unassembled WGS sequence"/>
</dbReference>